<protein>
    <recommendedName>
        <fullName evidence="14 15">Dihydroxy-acid dehydratase</fullName>
        <shortName evidence="15">DAD</shortName>
        <ecNumber evidence="14 15">4.2.1.9</ecNumber>
    </recommendedName>
</protein>
<dbReference type="GO" id="GO:0051537">
    <property type="term" value="F:2 iron, 2 sulfur cluster binding"/>
    <property type="evidence" value="ECO:0007669"/>
    <property type="project" value="UniProtKB-UniRule"/>
</dbReference>
<evidence type="ECO:0000256" key="7">
    <source>
        <dbReference type="ARBA" id="ARBA00023004"/>
    </source>
</evidence>
<dbReference type="GO" id="GO:0009097">
    <property type="term" value="P:isoleucine biosynthetic process"/>
    <property type="evidence" value="ECO:0007669"/>
    <property type="project" value="UniProtKB-UniRule"/>
</dbReference>
<evidence type="ECO:0000256" key="5">
    <source>
        <dbReference type="ARBA" id="ARBA00022723"/>
    </source>
</evidence>
<comment type="subunit">
    <text evidence="15">Homodimer.</text>
</comment>
<keyword evidence="19" id="KW-1185">Reference proteome</keyword>
<dbReference type="Pfam" id="PF24877">
    <property type="entry name" value="ILV_EDD_C"/>
    <property type="match status" value="1"/>
</dbReference>
<keyword evidence="3 15" id="KW-0028">Amino-acid biosynthesis</keyword>
<dbReference type="InterPro" id="IPR056740">
    <property type="entry name" value="ILV_EDD_C"/>
</dbReference>
<evidence type="ECO:0000256" key="6">
    <source>
        <dbReference type="ARBA" id="ARBA00022842"/>
    </source>
</evidence>
<comment type="cofactor">
    <cofactor evidence="15">
        <name>[2Fe-2S] cluster</name>
        <dbReference type="ChEBI" id="CHEBI:190135"/>
    </cofactor>
    <text evidence="15">Binds 1 [2Fe-2S] cluster per subunit. This cluster acts as a Lewis acid cofactor.</text>
</comment>
<comment type="catalytic activity">
    <reaction evidence="15">
        <text>(2R,3R)-2,3-dihydroxy-3-methylpentanoate = (S)-3-methyl-2-oxopentanoate + H2O</text>
        <dbReference type="Rhea" id="RHEA:27694"/>
        <dbReference type="ChEBI" id="CHEBI:15377"/>
        <dbReference type="ChEBI" id="CHEBI:35146"/>
        <dbReference type="ChEBI" id="CHEBI:49258"/>
        <dbReference type="EC" id="4.2.1.9"/>
    </reaction>
</comment>
<evidence type="ECO:0000256" key="15">
    <source>
        <dbReference type="HAMAP-Rule" id="MF_00012"/>
    </source>
</evidence>
<dbReference type="SUPFAM" id="SSF143975">
    <property type="entry name" value="IlvD/EDD N-terminal domain-like"/>
    <property type="match status" value="1"/>
</dbReference>
<dbReference type="InterPro" id="IPR000581">
    <property type="entry name" value="ILV_EDD_N"/>
</dbReference>
<sequence length="614" mass="65005">MPQLRSRTTTHGRNAAGARSLWRATGMTDDDFGKPIVAIANSYTQFVPGHVHLRDLGDVVAATIREAGGVPREFHTIAVDDGIAMGHSGMLYSLPSRELIADSVEYMVNAHQADALVCISNCDKITPGMLNAAMRLNIPAVFVSGGPMEAGKAVVVDGVAQAPTDLITAISASASPAVDEDGLSEVERSACPTCGSCSGMFTANSMNCLTEALGLALPGNGSTLATHAARRALFEEAGRTVVRIAKRYYGEDDESVLPRSVANKKAFENAMALDMAMGGSTNTVLHTLAAALEGEIDFSLDDIAETSRRVPCLSKVSPNSDYHMEDVHRAGGISAIMGELDRAGLLHRDVSSVHSASLTEWLSKWDIRGESPSAEAVELFHAAPGGVRTTKAFSTENRWSSLDTDAENGCIRDVAHAYTADGGLAVLKGNLAEEGAVIKTAGVEEELWHFQGPARVVESQEQAVSVILNKEIQPGEVLVVRYEGPAGGPGMQEMLHPTAFLKGSGLGKKCALITDGRFSGGSSGLSIGHISPEAANGGVIGLVENGDQILIDVRERKLELLVPEEVLAERRAKMDASEHPWQPVGRDRKVTAALRAYARFATSASYGAVRDVNK</sequence>
<keyword evidence="7 15" id="KW-0408">Iron</keyword>
<dbReference type="InterPro" id="IPR037237">
    <property type="entry name" value="IlvD/EDD_N"/>
</dbReference>
<dbReference type="AlphaFoldDB" id="A0A4R4Z1U0"/>
<comment type="catalytic activity">
    <reaction evidence="11">
        <text>(2R)-2,3-dihydroxy-3-methylbutanoate = 3-methyl-2-oxobutanoate + H2O</text>
        <dbReference type="Rhea" id="RHEA:24809"/>
        <dbReference type="ChEBI" id="CHEBI:11851"/>
        <dbReference type="ChEBI" id="CHEBI:15377"/>
        <dbReference type="ChEBI" id="CHEBI:49072"/>
        <dbReference type="EC" id="4.2.1.9"/>
    </reaction>
    <physiologicalReaction direction="left-to-right" evidence="11">
        <dbReference type="Rhea" id="RHEA:24810"/>
    </physiologicalReaction>
</comment>
<evidence type="ECO:0000256" key="3">
    <source>
        <dbReference type="ARBA" id="ARBA00022605"/>
    </source>
</evidence>
<dbReference type="Gene3D" id="3.50.30.80">
    <property type="entry name" value="IlvD/EDD C-terminal domain-like"/>
    <property type="match status" value="1"/>
</dbReference>
<dbReference type="PROSITE" id="PS00887">
    <property type="entry name" value="ILVD_EDD_2"/>
    <property type="match status" value="1"/>
</dbReference>
<dbReference type="PROSITE" id="PS00886">
    <property type="entry name" value="ILVD_EDD_1"/>
    <property type="match status" value="1"/>
</dbReference>
<evidence type="ECO:0000259" key="16">
    <source>
        <dbReference type="Pfam" id="PF00920"/>
    </source>
</evidence>
<dbReference type="PANTHER" id="PTHR43661:SF3">
    <property type="entry name" value="D-XYLONATE DEHYDRATASE YAGF-RELATED"/>
    <property type="match status" value="1"/>
</dbReference>
<comment type="cofactor">
    <cofactor evidence="1 15">
        <name>Mg(2+)</name>
        <dbReference type="ChEBI" id="CHEBI:18420"/>
    </cofactor>
</comment>
<evidence type="ECO:0000256" key="14">
    <source>
        <dbReference type="ARBA" id="ARBA00029490"/>
    </source>
</evidence>
<comment type="similarity">
    <text evidence="2 15">Belongs to the IlvD/Edd family.</text>
</comment>
<dbReference type="Pfam" id="PF00920">
    <property type="entry name" value="ILVD_EDD_N"/>
    <property type="match status" value="1"/>
</dbReference>
<dbReference type="GO" id="GO:0000287">
    <property type="term" value="F:magnesium ion binding"/>
    <property type="evidence" value="ECO:0007669"/>
    <property type="project" value="UniProtKB-UniRule"/>
</dbReference>
<feature type="binding site" evidence="15">
    <location>
        <position position="493"/>
    </location>
    <ligand>
        <name>Mg(2+)</name>
        <dbReference type="ChEBI" id="CHEBI:18420"/>
    </ligand>
</feature>
<dbReference type="InterPro" id="IPR042096">
    <property type="entry name" value="Dihydro-acid_dehy_C"/>
</dbReference>
<dbReference type="UniPathway" id="UPA00047">
    <property type="reaction ID" value="UER00057"/>
</dbReference>
<evidence type="ECO:0000256" key="1">
    <source>
        <dbReference type="ARBA" id="ARBA00001946"/>
    </source>
</evidence>
<feature type="binding site" description="via carbamate group" evidence="15">
    <location>
        <position position="124"/>
    </location>
    <ligand>
        <name>Mg(2+)</name>
        <dbReference type="ChEBI" id="CHEBI:18420"/>
    </ligand>
</feature>
<dbReference type="RefSeq" id="WP_132484692.1">
    <property type="nucleotide sequence ID" value="NZ_SMKW01000014.1"/>
</dbReference>
<feature type="binding site" evidence="15">
    <location>
        <position position="81"/>
    </location>
    <ligand>
        <name>Mg(2+)</name>
        <dbReference type="ChEBI" id="CHEBI:18420"/>
    </ligand>
</feature>
<organism evidence="18 19">
    <name type="scientific">Saccharopolyspora elongata</name>
    <dbReference type="NCBI Taxonomy" id="2530387"/>
    <lineage>
        <taxon>Bacteria</taxon>
        <taxon>Bacillati</taxon>
        <taxon>Actinomycetota</taxon>
        <taxon>Actinomycetes</taxon>
        <taxon>Pseudonocardiales</taxon>
        <taxon>Pseudonocardiaceae</taxon>
        <taxon>Saccharopolyspora</taxon>
    </lineage>
</organism>
<feature type="domain" description="Dihydroxy-acid/6-phosphogluconate dehydratase C-terminal" evidence="17">
    <location>
        <begin position="410"/>
        <end position="608"/>
    </location>
</feature>
<evidence type="ECO:0000256" key="12">
    <source>
        <dbReference type="ARBA" id="ARBA00029436"/>
    </source>
</evidence>
<dbReference type="PANTHER" id="PTHR43661">
    <property type="entry name" value="D-XYLONATE DEHYDRATASE"/>
    <property type="match status" value="1"/>
</dbReference>
<keyword evidence="9 15" id="KW-0456">Lyase</keyword>
<dbReference type="GO" id="GO:0004160">
    <property type="term" value="F:dihydroxy-acid dehydratase activity"/>
    <property type="evidence" value="ECO:0007669"/>
    <property type="project" value="UniProtKB-UniRule"/>
</dbReference>
<feature type="active site" description="Proton acceptor" evidence="15">
    <location>
        <position position="519"/>
    </location>
</feature>
<evidence type="ECO:0000256" key="8">
    <source>
        <dbReference type="ARBA" id="ARBA00023014"/>
    </source>
</evidence>
<dbReference type="SUPFAM" id="SSF52016">
    <property type="entry name" value="LeuD/IlvD-like"/>
    <property type="match status" value="1"/>
</dbReference>
<dbReference type="InterPro" id="IPR020558">
    <property type="entry name" value="DiOHA_6PGluconate_deHydtase_CS"/>
</dbReference>
<evidence type="ECO:0000256" key="9">
    <source>
        <dbReference type="ARBA" id="ARBA00023239"/>
    </source>
</evidence>
<comment type="caution">
    <text evidence="15">Lacks conserved residue(s) required for the propagation of feature annotation.</text>
</comment>
<feature type="binding site" evidence="15">
    <location>
        <position position="123"/>
    </location>
    <ligand>
        <name>Mg(2+)</name>
        <dbReference type="ChEBI" id="CHEBI:18420"/>
    </ligand>
</feature>
<dbReference type="EC" id="4.2.1.9" evidence="14 15"/>
<dbReference type="GO" id="GO:0009099">
    <property type="term" value="P:L-valine biosynthetic process"/>
    <property type="evidence" value="ECO:0007669"/>
    <property type="project" value="UniProtKB-UniRule"/>
</dbReference>
<keyword evidence="5 15" id="KW-0479">Metal-binding</keyword>
<dbReference type="NCBIfam" id="NF009103">
    <property type="entry name" value="PRK12448.1"/>
    <property type="match status" value="1"/>
</dbReference>
<comment type="pathway">
    <text evidence="13 15">Amino-acid biosynthesis; L-isoleucine biosynthesis; L-isoleucine from 2-oxobutanoate: step 3/4.</text>
</comment>
<reference evidence="18 19" key="1">
    <citation type="submission" date="2019-03" db="EMBL/GenBank/DDBJ databases">
        <title>Draft genome sequences of novel Actinobacteria.</title>
        <authorList>
            <person name="Sahin N."/>
            <person name="Ay H."/>
            <person name="Saygin H."/>
        </authorList>
    </citation>
    <scope>NUCLEOTIDE SEQUENCE [LARGE SCALE GENOMIC DNA]</scope>
    <source>
        <strain evidence="18 19">7K502</strain>
    </source>
</reference>
<proteinExistence type="inferred from homology"/>
<keyword evidence="10 15" id="KW-0100">Branched-chain amino acid biosynthesis</keyword>
<gene>
    <name evidence="15" type="primary">ilvD</name>
    <name evidence="18" type="ORF">E1288_13010</name>
</gene>
<keyword evidence="8 15" id="KW-0411">Iron-sulfur</keyword>
<evidence type="ECO:0000313" key="19">
    <source>
        <dbReference type="Proteomes" id="UP000294947"/>
    </source>
</evidence>
<evidence type="ECO:0000256" key="11">
    <source>
        <dbReference type="ARBA" id="ARBA00029304"/>
    </source>
</evidence>
<evidence type="ECO:0000256" key="2">
    <source>
        <dbReference type="ARBA" id="ARBA00006486"/>
    </source>
</evidence>
<dbReference type="GO" id="GO:0005829">
    <property type="term" value="C:cytosol"/>
    <property type="evidence" value="ECO:0007669"/>
    <property type="project" value="TreeGrafter"/>
</dbReference>
<dbReference type="FunFam" id="3.50.30.80:FF:000001">
    <property type="entry name" value="Dihydroxy-acid dehydratase"/>
    <property type="match status" value="1"/>
</dbReference>
<evidence type="ECO:0000313" key="18">
    <source>
        <dbReference type="EMBL" id="TDD51898.1"/>
    </source>
</evidence>
<comment type="function">
    <text evidence="15">Functions in the biosynthesis of branched-chain amino acids. Catalyzes the dehydration of (2R,3R)-2,3-dihydroxy-3-methylpentanoate (2,3-dihydroxy-3-methylvalerate) into 2-oxo-3-methylpentanoate (2-oxo-3-methylvalerate) and of (2R)-2,3-dihydroxy-3-methylbutanoate (2,3-dihydroxyisovalerate) into 2-oxo-3-methylbutanoate (2-oxoisovalerate), the penultimate precursor to L-isoleucine and L-valine, respectively.</text>
</comment>
<keyword evidence="4 15" id="KW-0001">2Fe-2S</keyword>
<feature type="modified residue" description="N6-carboxylysine" evidence="15">
    <location>
        <position position="124"/>
    </location>
</feature>
<dbReference type="EMBL" id="SMKW01000014">
    <property type="protein sequence ID" value="TDD51898.1"/>
    <property type="molecule type" value="Genomic_DNA"/>
</dbReference>
<comment type="caution">
    <text evidence="18">The sequence shown here is derived from an EMBL/GenBank/DDBJ whole genome shotgun (WGS) entry which is preliminary data.</text>
</comment>
<comment type="pathway">
    <text evidence="12 15">Amino-acid biosynthesis; L-valine biosynthesis; L-valine from pyruvate: step 3/4.</text>
</comment>
<dbReference type="InterPro" id="IPR004404">
    <property type="entry name" value="DihydroxyA_deHydtase"/>
</dbReference>
<evidence type="ECO:0000256" key="4">
    <source>
        <dbReference type="ARBA" id="ARBA00022714"/>
    </source>
</evidence>
<keyword evidence="6 15" id="KW-0460">Magnesium</keyword>
<dbReference type="UniPathway" id="UPA00049">
    <property type="reaction ID" value="UER00061"/>
</dbReference>
<dbReference type="OrthoDB" id="9807077at2"/>
<dbReference type="HAMAP" id="MF_00012">
    <property type="entry name" value="IlvD"/>
    <property type="match status" value="1"/>
</dbReference>
<accession>A0A4R4Z1U0</accession>
<dbReference type="NCBIfam" id="TIGR00110">
    <property type="entry name" value="ilvD"/>
    <property type="match status" value="1"/>
</dbReference>
<feature type="domain" description="Dihydroxy-acid/6-phosphogluconate dehydratase N-terminal" evidence="16">
    <location>
        <begin position="34"/>
        <end position="360"/>
    </location>
</feature>
<name>A0A4R4Z1U0_9PSEU</name>
<dbReference type="Proteomes" id="UP000294947">
    <property type="component" value="Unassembled WGS sequence"/>
</dbReference>
<evidence type="ECO:0000259" key="17">
    <source>
        <dbReference type="Pfam" id="PF24877"/>
    </source>
</evidence>
<evidence type="ECO:0000256" key="13">
    <source>
        <dbReference type="ARBA" id="ARBA00029437"/>
    </source>
</evidence>
<evidence type="ECO:0000256" key="10">
    <source>
        <dbReference type="ARBA" id="ARBA00023304"/>
    </source>
</evidence>